<sequence length="88" mass="9674">MNTAAGSREWTGMTYDRRGSVLPAPPRPRVITWYGRATGRWWALVPWPSARYGALLIEAADQATLAEHVARLFAALRSRTRPGPPGAS</sequence>
<evidence type="ECO:0000313" key="1">
    <source>
        <dbReference type="EMBL" id="SNS40420.1"/>
    </source>
</evidence>
<dbReference type="AlphaFoldDB" id="A0A239E6P2"/>
<proteinExistence type="predicted"/>
<keyword evidence="2" id="KW-1185">Reference proteome</keyword>
<accession>A0A239E6P2</accession>
<dbReference type="EMBL" id="FZNP01000016">
    <property type="protein sequence ID" value="SNS40420.1"/>
    <property type="molecule type" value="Genomic_DNA"/>
</dbReference>
<evidence type="ECO:0000313" key="2">
    <source>
        <dbReference type="Proteomes" id="UP000198420"/>
    </source>
</evidence>
<organism evidence="1 2">
    <name type="scientific">Actinomadura mexicana</name>
    <dbReference type="NCBI Taxonomy" id="134959"/>
    <lineage>
        <taxon>Bacteria</taxon>
        <taxon>Bacillati</taxon>
        <taxon>Actinomycetota</taxon>
        <taxon>Actinomycetes</taxon>
        <taxon>Streptosporangiales</taxon>
        <taxon>Thermomonosporaceae</taxon>
        <taxon>Actinomadura</taxon>
    </lineage>
</organism>
<reference evidence="2" key="1">
    <citation type="submission" date="2017-06" db="EMBL/GenBank/DDBJ databases">
        <authorList>
            <person name="Varghese N."/>
            <person name="Submissions S."/>
        </authorList>
    </citation>
    <scope>NUCLEOTIDE SEQUENCE [LARGE SCALE GENOMIC DNA]</scope>
    <source>
        <strain evidence="2">DSM 44485</strain>
    </source>
</reference>
<dbReference type="Proteomes" id="UP000198420">
    <property type="component" value="Unassembled WGS sequence"/>
</dbReference>
<protein>
    <submittedName>
        <fullName evidence="1">Uncharacterized protein</fullName>
    </submittedName>
</protein>
<gene>
    <name evidence="1" type="ORF">SAMN06265355_116134</name>
</gene>
<name>A0A239E6P2_9ACTN</name>